<dbReference type="InterPro" id="IPR013320">
    <property type="entry name" value="ConA-like_dom_sf"/>
</dbReference>
<evidence type="ECO:0000259" key="22">
    <source>
        <dbReference type="PROSITE" id="PS01180"/>
    </source>
</evidence>
<dbReference type="OrthoDB" id="430340at2759"/>
<evidence type="ECO:0000256" key="16">
    <source>
        <dbReference type="ARBA" id="ARBA00023180"/>
    </source>
</evidence>
<feature type="disulfide bond" evidence="18">
    <location>
        <begin position="3834"/>
        <end position="3851"/>
    </location>
</feature>
<evidence type="ECO:0000256" key="14">
    <source>
        <dbReference type="ARBA" id="ARBA00023136"/>
    </source>
</evidence>
<comment type="caution">
    <text evidence="28">The sequence shown here is derived from an EMBL/GenBank/DDBJ whole genome shotgun (WGS) entry which is preliminary data.</text>
</comment>
<dbReference type="Pfam" id="PF00754">
    <property type="entry name" value="F5_F8_type_C"/>
    <property type="match status" value="2"/>
</dbReference>
<dbReference type="SMART" id="SM00179">
    <property type="entry name" value="EGF_CA"/>
    <property type="match status" value="16"/>
</dbReference>
<dbReference type="SUPFAM" id="SSF49785">
    <property type="entry name" value="Galactose-binding domain-like"/>
    <property type="match status" value="2"/>
</dbReference>
<evidence type="ECO:0000256" key="2">
    <source>
        <dbReference type="ARBA" id="ARBA00004613"/>
    </source>
</evidence>
<feature type="disulfide bond" evidence="18">
    <location>
        <begin position="3830"/>
        <end position="3840"/>
    </location>
</feature>
<dbReference type="Gene3D" id="2.60.120.290">
    <property type="entry name" value="Spermadhesin, CUB domain"/>
    <property type="match status" value="3"/>
</dbReference>
<dbReference type="SMART" id="SM00042">
    <property type="entry name" value="CUB"/>
    <property type="match status" value="3"/>
</dbReference>
<dbReference type="FunFam" id="2.10.50.10:FF:000018">
    <property type="entry name" value="Sushi, von Willebrand factor type A, EGF and pentraxin domain-containing 1"/>
    <property type="match status" value="1"/>
</dbReference>
<evidence type="ECO:0000256" key="11">
    <source>
        <dbReference type="ARBA" id="ARBA00022843"/>
    </source>
</evidence>
<dbReference type="InterPro" id="IPR008979">
    <property type="entry name" value="Galactose-bd-like_sf"/>
</dbReference>
<feature type="domain" description="EGF-like" evidence="24">
    <location>
        <begin position="2385"/>
        <end position="2421"/>
    </location>
</feature>
<dbReference type="FunFam" id="2.10.25.10:FF:000143">
    <property type="entry name" value="Protein crumbs 1"/>
    <property type="match status" value="1"/>
</dbReference>
<dbReference type="FunFam" id="2.10.25.10:FF:000146">
    <property type="entry name" value="Putative neurogenic locus notch"/>
    <property type="match status" value="1"/>
</dbReference>
<feature type="domain" description="Sushi" evidence="27">
    <location>
        <begin position="582"/>
        <end position="642"/>
    </location>
</feature>
<evidence type="ECO:0000256" key="19">
    <source>
        <dbReference type="PROSITE-ProRule" id="PRU00302"/>
    </source>
</evidence>
<feature type="domain" description="EGF-like" evidence="24">
    <location>
        <begin position="2080"/>
        <end position="2116"/>
    </location>
</feature>
<evidence type="ECO:0000256" key="3">
    <source>
        <dbReference type="ARBA" id="ARBA00022473"/>
    </source>
</evidence>
<feature type="disulfide bond" evidence="18">
    <location>
        <begin position="2240"/>
        <end position="2257"/>
    </location>
</feature>
<dbReference type="GO" id="GO:0005112">
    <property type="term" value="F:Notch binding"/>
    <property type="evidence" value="ECO:0007669"/>
    <property type="project" value="TreeGrafter"/>
</dbReference>
<comment type="caution">
    <text evidence="18">Lacks conserved residue(s) required for the propagation of feature annotation.</text>
</comment>
<dbReference type="SUPFAM" id="SSF49899">
    <property type="entry name" value="Concanavalin A-like lectins/glucanases"/>
    <property type="match status" value="1"/>
</dbReference>
<dbReference type="GO" id="GO:0005576">
    <property type="term" value="C:extracellular region"/>
    <property type="evidence" value="ECO:0007669"/>
    <property type="project" value="UniProtKB-SubCell"/>
</dbReference>
<dbReference type="InterPro" id="IPR000436">
    <property type="entry name" value="Sushi_SCR_CCP_dom"/>
</dbReference>
<feature type="disulfide bond" evidence="17">
    <location>
        <begin position="334"/>
        <end position="361"/>
    </location>
</feature>
<dbReference type="PROSITE" id="PS00022">
    <property type="entry name" value="EGF_1"/>
    <property type="match status" value="13"/>
</dbReference>
<feature type="domain" description="F5/8 type C" evidence="23">
    <location>
        <begin position="738"/>
        <end position="887"/>
    </location>
</feature>
<dbReference type="CDD" id="cd00054">
    <property type="entry name" value="EGF_CA"/>
    <property type="match status" value="12"/>
</dbReference>
<feature type="disulfide bond" evidence="18">
    <location>
        <begin position="3853"/>
        <end position="3862"/>
    </location>
</feature>
<evidence type="ECO:0000259" key="23">
    <source>
        <dbReference type="PROSITE" id="PS50022"/>
    </source>
</evidence>
<evidence type="ECO:0000256" key="20">
    <source>
        <dbReference type="SAM" id="MobiDB-lite"/>
    </source>
</evidence>
<feature type="disulfide bond" evidence="18">
    <location>
        <begin position="2335"/>
        <end position="2344"/>
    </location>
</feature>
<dbReference type="InterPro" id="IPR035914">
    <property type="entry name" value="Sperma_CUB_dom_sf"/>
</dbReference>
<dbReference type="SMART" id="SM00032">
    <property type="entry name" value="CCP"/>
    <property type="match status" value="9"/>
</dbReference>
<evidence type="ECO:0000259" key="27">
    <source>
        <dbReference type="PROSITE" id="PS50923"/>
    </source>
</evidence>
<feature type="domain" description="EGF-like" evidence="24">
    <location>
        <begin position="2309"/>
        <end position="2345"/>
    </location>
</feature>
<dbReference type="InterPro" id="IPR049883">
    <property type="entry name" value="NOTCH1_EGF-like"/>
</dbReference>
<feature type="disulfide bond" evidence="18">
    <location>
        <begin position="2373"/>
        <end position="2382"/>
    </location>
</feature>
<dbReference type="GO" id="GO:0005509">
    <property type="term" value="F:calcium ion binding"/>
    <property type="evidence" value="ECO:0007669"/>
    <property type="project" value="InterPro"/>
</dbReference>
<dbReference type="SMART" id="SM00181">
    <property type="entry name" value="EGF"/>
    <property type="match status" value="18"/>
</dbReference>
<dbReference type="PROSITE" id="PS50923">
    <property type="entry name" value="SUSHI"/>
    <property type="match status" value="7"/>
</dbReference>
<feature type="domain" description="CUB" evidence="22">
    <location>
        <begin position="334"/>
        <end position="446"/>
    </location>
</feature>
<dbReference type="FunFam" id="2.10.50.10:FF:000032">
    <property type="entry name" value="Uncharacterized protein, isoform A"/>
    <property type="match status" value="1"/>
</dbReference>
<evidence type="ECO:0000259" key="26">
    <source>
        <dbReference type="PROSITE" id="PS50825"/>
    </source>
</evidence>
<dbReference type="InterPro" id="IPR000152">
    <property type="entry name" value="EGF-type_Asp/Asn_hydroxyl_site"/>
</dbReference>
<dbReference type="SMART" id="SM01411">
    <property type="entry name" value="Ephrin_rec_like"/>
    <property type="match status" value="7"/>
</dbReference>
<gene>
    <name evidence="28" type="primary">EGF1_4</name>
    <name evidence="28" type="ORF">FJT64_020377</name>
</gene>
<dbReference type="InterPro" id="IPR000859">
    <property type="entry name" value="CUB_dom"/>
</dbReference>
<evidence type="ECO:0000259" key="24">
    <source>
        <dbReference type="PROSITE" id="PS50026"/>
    </source>
</evidence>
<comment type="subcellular location">
    <subcellularLocation>
        <location evidence="1">Membrane</location>
        <topology evidence="1">Single-pass type I membrane protein</topology>
    </subcellularLocation>
    <subcellularLocation>
        <location evidence="2">Secreted</location>
    </subcellularLocation>
</comment>
<evidence type="ECO:0000256" key="18">
    <source>
        <dbReference type="PROSITE-ProRule" id="PRU00076"/>
    </source>
</evidence>
<dbReference type="InterPro" id="IPR038623">
    <property type="entry name" value="STING_C_sf"/>
</dbReference>
<keyword evidence="10" id="KW-0221">Differentiation</keyword>
<dbReference type="Pfam" id="PF02494">
    <property type="entry name" value="HYR"/>
    <property type="match status" value="2"/>
</dbReference>
<dbReference type="FunFam" id="2.10.25.10:FF:000368">
    <property type="entry name" value="Delta-like 3 (Drosophila), isoform CRA_b"/>
    <property type="match status" value="1"/>
</dbReference>
<evidence type="ECO:0000256" key="21">
    <source>
        <dbReference type="SAM" id="Phobius"/>
    </source>
</evidence>
<dbReference type="FunFam" id="2.10.25.10:FF:000230">
    <property type="entry name" value="Delta-like protein"/>
    <property type="match status" value="1"/>
</dbReference>
<dbReference type="Pfam" id="PF15009">
    <property type="entry name" value="STING_LBD"/>
    <property type="match status" value="2"/>
</dbReference>
<feature type="disulfide bond" evidence="18">
    <location>
        <begin position="2297"/>
        <end position="2306"/>
    </location>
</feature>
<name>A0A6A4WNH7_AMPAM</name>
<feature type="domain" description="EGF-like" evidence="24">
    <location>
        <begin position="2423"/>
        <end position="2459"/>
    </location>
</feature>
<dbReference type="GO" id="GO:0005886">
    <property type="term" value="C:plasma membrane"/>
    <property type="evidence" value="ECO:0007669"/>
    <property type="project" value="UniProtKB-ARBA"/>
</dbReference>
<feature type="domain" description="C-type lectin" evidence="25">
    <location>
        <begin position="15"/>
        <end position="83"/>
    </location>
</feature>
<accession>A0A6A4WNH7</accession>
<keyword evidence="8" id="KW-0732">Signal</keyword>
<sequence>MRLTRTPKDGDRDRYWLGFRTLDDLSTNSLETAAGTLQSQYIGFWDRGNPRAELGECVRARFTDSEQSWALTTCEQLLPFMCRATACLKGEISTRNNGSVARIDMHAKYQRSSSGTIESPGYPERYPANRECKWTLEAPVGHRITLQFSAFDTEKDFDTAQILSGGATEESAVNIMTLSGQEDLASKLFTSASNFMIIKFRSDASVEKSGFRASWKSEPQQCGGDLVAPASPQRLTSPGYPENYPGGLECLYIIRAPLGQIITLQIEDLDLEAGNDYIRIRDGPSPDDRQLAWLTGSAPERRFISSTGNVLYLYVRTDLGNSRRGFSIKYRAGCDVTLKADNGSLYSPVYGLADYPTNLQCDYLIQRPAGGPLSLRFTHLNLDETDAVQVYDGPDSSSLRLHSGDGFTGPSPPQLTLTAQSGQMLVRFNSDPLKTAKGFQAVFSSASSYIPNPLHLSSTDCPMLEPGKGAIGTSRETIFGTRVTFTCPAGQEFATGKSKIMTECLPGGKWTVSYIPDCQEVYCGPVPQIDNGFSIGATNVTFRGEITYQCYAGFAFPSGQPLETISCSADGNWGKLPVCLASQCPSLPDVPFAQKKQLNGGGRSYGTVVRYECEPGYVRSGVPVLFCMSNGTWSSEAPSCSRVRCPALPTISDGYVLSPATEYYYGDEASVQCYRGFRLTGSAVITCGPEQQFINVPECQDINECAAAKCDLASTNCTNTAGSYHCGCRPGFAPNLQCRPVSELGVSSGAISDEDISVSGTEDGYDKNAVRLNAEGGWCGAREGPKVNWVMIDLRAPTVVHGFRIQPVSRPDRSVAYAKSLRLYYTNELTDVLKEYQTSSGAPVEFRTAGAGLSVISMPAPVEARYVRLTILDYEVAPCMRMELMGCSRSECTDIDECATNNGGCHQKCVNSAGSFSCQCEEGYELFTKNGTAGFSVAPSETGLRDGDTYRINKTCVPKQCPGIEDPVNGLLVSTQDQYHYRDVISFYCNFGYVLQGASSLQCTSSGEWNGTVPTCEYASCPPLEGDAAEGLSVTLTNQEDEEETEQLTVPFRENITIACSETGKPLRNTRTAGFRQCVYDPKPGTPDYWISGTPPACPRIDCGVPPTTPGGSYGNYADTMYESSFFFGCEDTFSLAGQSSSNDNVVRCQADGTWDFGDLRCEGPVCVDPGRPADGAQIATSYEQGSKVSFTCNKPGYIPFSGEPIECVRQPECATIRPLGITDGRIPAASINASTQRANYESDKVRLSSVTGWCGQLDQPFTYVQVDLGTLHRVKAILLKGVVTNDVVGRPTEIRFFYKRSEDEDYVVYFPNFNLTARDPGNYGELAMITLPESVETRFVILGIISYDKNPCLKFELLGCEVEETQPLLGFDMGYSMCVDAEPPQFVNCPSELLQVTKGENGQILPVNFTEPIATDNSGMIVRTDVRPAGFTPPVYVFRSVYHREVSMDLMLEYLAFDFDGNVAICQMNITVPDDTPPRITCPQSYVVELVEEQELYEINFNRSRSQVTVSDDTDDADTIQVVFEPSAARIPIGGYENVTVTAKDASGNSAQCHFQVAVQATPCVAWDLKAPANGDVNCLPSESGGLRCLATCKEGYRFTDGEDIKRFGCQPKQAWEPASVVPDCVTEDTQQASYDVSARISYRSNGAVAPECVNMYKEELKQFHADLSSVLSARCSQAVNLNMDVRLLDGGARRIAENMVELEHVLRITPEVSQPLLYDLCGLNLGLIFELAVPSTSVVIQPLIDVNAIGNQCPPMRALDSNVTRGFTCSTGEVLNSESSNTNVPRCLHCPAGTFAKTEDEECTVCPMGQYQDQSRQGACKSCPSGTYTRHEGSKSVKDCVPVCGYGTYSPSGLVPCLECPRNSFTMAPPADGFKECSSCPPDTFTHAQAANDQSLCRAKCAPGSYSANGLEPCFSCPVNFFQPIEGANTCFECPTGNTTRSEGAVSPTDCVPVTCSEDTCEHGGLCQMLGHRPKCFCPAGFSGARCEIDVDECLSSPCYNGGSCIDQQQGYRCQCAAGQFECLCREGYTGPSCNVTVDPCTETGNPCEHGARCVPLQQGRYRCECGPGWSGARCEVNTDDCSEQPCLLGAECTDLVNDFQCACPTGFAGKRCERKIDLCAGSPCENGLCVDRFFTHQCVCDPGWTGASCDINVDDCRSEPCAAGSTCMDEVDGFSCNCAPGFTGKRCQHTIDDCASEPCQNGGTCKDEQDGFTCSCRPGFVGLQCEAEIDECTSSPCSPQGTERCVDLDNTFECECRVGYSGRLCETNKDECASNPCLNEAVCTDGLDDFTCSCRPGWTGKRCETDIGSCESAPCLNEANCIDLFQGFFCACPSGTDGSRCEVTPERCVGSPCMNGGFCRDYGSGLNCSCPDDYLGVGCQHELDACEAGLCQNGATCVDNGLGYQCTCAPGYTGVNCETAIPRCTAGSCPTGATCVDLVEGHYCRCPFNLTGEDCRKSITVDYDLYFNDDSKSASASLYAPFDMQKASRMSIGLWVQFSARLDIGTFFTLYDVSSLHVPSDRRVIVQMRSHGVLLDLFEDEDAVFLDFNPQIPVNDRQWHHIVLSWESSGAVQLVSDLVVIGKRNDYGVNKTLPAFGYVTLGAPLAEDGTQMAKSGFKGKLARVNMWSRMLDIRTEIPKQVRVESCRKAPVLYDGLLLRWSGYHQLMGTVEREGPSSCGQLICAPGYTGDCTTRARDKTPPRVDFCPGDLWIQASNGSTIVRWDEPRFSDDDKLMSVVEINDHAPGQLFPWGSHDIVYIAKDDAENSALCSFRVHVLICASEELAMARPGHPLDVPTAAAWGFNHGYLQILQSGAPLKVRLKTLADREKLTTCERLMLLCPSDGRIPDDAERLDGGRLVSVGRAAPFSKSVAGARSREYGAHAVFKVTQRGSTEGEPRLVAAEAVASLRTMLAVAEAMKGVKRRPNQPETPQLVSRFVSVLRDTIARDQNLRAAFRLVEYDSRQEGADSRQEGALQKALEAAVFKDEAESEEPAIASESEPEHVPEDVGAYLAWSFLHGYLKLTVAQRNVASELEELQKDSGLKLPLKRIVILCPTEPNDWTDDITELDEHLQPVKDVGGVKAGVPALSGRSYGNFSIYRCGPESDASCFAVELATPLRTLSLGVAAANVDPSEYTRAAAQFTEELDNLLKEFPDVAAHYCLLKADRGDRVHLQLSQLAGASRGAKEICPTPEDPKGGYQECSTWGPNGRFRYCQIRCDPGLQFSQPIPDFYVCGPEGFWRPNDQPNTPLIYPSCAPAEQAQRVVKIKMNFPSSVFCNNAGKNVLDKRIREALQKLNKNWNFCINTVEVSGSFIVGMEQRDMVKKVDCIPEDSEDECQEKLRILAHLWVVRTRVSRSLYLERASSSPHSLLASSGGVDCACEQAQPRGQVGRRYLPPVDIRPPSRNQQYRCARGDSAITHITMGRRTCVSICAALAVLCVVLVPSRAAPPAVEGSKISGDECDGLNVNVNCGQRARSKRQTENDGLYEVEISFPAQNGPVTNADTNQAADVQALIERIILENGEFDVQSQLPNVVPDPASLELGSEYYCEPGKVVFGDQCVSCAAGTFYERSTGTCVKCALGTYQDQLGQSSCIPCPAIAGRPGVTAIRGAQTVGECKERCSAGRYYDTELLRCRACGFGNYQPEEGQFSCSPCGPGLTTRTSESVTGEECKPECDDGEQLSLDNSCQPCARGTYRTRGEQPACVACPEGTTTLDLGSSTVEQCSLPICREGTFLNTTDGNRCMECPLGTYQPKSQQTACIECRPDTTTEQVGATSAEQCVNPCDGAGDQKKCDANAICLINTETNAFKCECKLGFEGNGFNCTDRCEGFCDNSGVCAKDERTGMPKCSCVGSFTGDRCVEKSKFAYITAGVAGVVVLAIVCVLFVWMICVRANKKKQQEPVQKAMTIPPDAASQVNFYYGAPTPYAESIAPSHHSTYAHYYDEEDDAWEMPNFYNETYMRDGLHPGKANSLARSNASIYGAARQDELYDRLRKHAYTGKKDKNDTTDDSDDQAR</sequence>
<dbReference type="FunFam" id="2.10.70.10:FF:000014">
    <property type="entry name" value="Membrane cofactor protein"/>
    <property type="match status" value="1"/>
</dbReference>
<feature type="disulfide bond" evidence="18">
    <location>
        <begin position="2106"/>
        <end position="2115"/>
    </location>
</feature>
<dbReference type="Proteomes" id="UP000440578">
    <property type="component" value="Unassembled WGS sequence"/>
</dbReference>
<evidence type="ECO:0000256" key="17">
    <source>
        <dbReference type="PROSITE-ProRule" id="PRU00059"/>
    </source>
</evidence>
<feature type="domain" description="EGF-like" evidence="24">
    <location>
        <begin position="3827"/>
        <end position="3863"/>
    </location>
</feature>
<dbReference type="EMBL" id="VIIS01000488">
    <property type="protein sequence ID" value="KAF0308395.1"/>
    <property type="molecule type" value="Genomic_DNA"/>
</dbReference>
<dbReference type="PROSITE" id="PS01285">
    <property type="entry name" value="FA58C_1"/>
    <property type="match status" value="1"/>
</dbReference>
<keyword evidence="29" id="KW-1185">Reference proteome</keyword>
<evidence type="ECO:0000313" key="29">
    <source>
        <dbReference type="Proteomes" id="UP000440578"/>
    </source>
</evidence>
<dbReference type="InterPro" id="IPR003410">
    <property type="entry name" value="HYR_dom"/>
</dbReference>
<evidence type="ECO:0000256" key="10">
    <source>
        <dbReference type="ARBA" id="ARBA00022782"/>
    </source>
</evidence>
<dbReference type="PROSITE" id="PS50022">
    <property type="entry name" value="FA58C_3"/>
    <property type="match status" value="2"/>
</dbReference>
<keyword evidence="13 21" id="KW-1133">Transmembrane helix</keyword>
<dbReference type="PROSITE" id="PS01186">
    <property type="entry name" value="EGF_2"/>
    <property type="match status" value="10"/>
</dbReference>
<feature type="disulfide bond" evidence="18">
    <location>
        <begin position="2068"/>
        <end position="2077"/>
    </location>
</feature>
<dbReference type="CDD" id="cd00041">
    <property type="entry name" value="CUB"/>
    <property type="match status" value="3"/>
</dbReference>
<feature type="disulfide bond" evidence="19">
    <location>
        <begin position="461"/>
        <end position="504"/>
    </location>
</feature>
<feature type="disulfide bond" evidence="18">
    <location>
        <begin position="2143"/>
        <end position="2152"/>
    </location>
</feature>
<feature type="transmembrane region" description="Helical" evidence="21">
    <location>
        <begin position="3868"/>
        <end position="3893"/>
    </location>
</feature>
<evidence type="ECO:0000256" key="13">
    <source>
        <dbReference type="ARBA" id="ARBA00022989"/>
    </source>
</evidence>
<protein>
    <submittedName>
        <fullName evidence="28">Fibropellin-1</fullName>
    </submittedName>
</protein>
<dbReference type="SUPFAM" id="SSF57535">
    <property type="entry name" value="Complement control module/SCR domain"/>
    <property type="match status" value="6"/>
</dbReference>
<dbReference type="PROSITE" id="PS00010">
    <property type="entry name" value="ASX_HYDROXYL"/>
    <property type="match status" value="10"/>
</dbReference>
<feature type="domain" description="Sushi" evidence="27">
    <location>
        <begin position="1101"/>
        <end position="1164"/>
    </location>
</feature>
<feature type="domain" description="EGF-like" evidence="24">
    <location>
        <begin position="2118"/>
        <end position="2153"/>
    </location>
</feature>
<feature type="domain" description="EGF-like" evidence="24">
    <location>
        <begin position="1992"/>
        <end position="2026"/>
    </location>
</feature>
<feature type="disulfide bond" evidence="18">
    <location>
        <begin position="1980"/>
        <end position="1989"/>
    </location>
</feature>
<feature type="domain" description="EGF-like" evidence="24">
    <location>
        <begin position="2347"/>
        <end position="2383"/>
    </location>
</feature>
<feature type="disulfide bond" evidence="18">
    <location>
        <begin position="2219"/>
        <end position="2228"/>
    </location>
</feature>
<feature type="domain" description="EGF-like" evidence="24">
    <location>
        <begin position="701"/>
        <end position="739"/>
    </location>
</feature>
<dbReference type="Gene3D" id="2.10.70.10">
    <property type="entry name" value="Complement Module, domain 1"/>
    <property type="match status" value="6"/>
</dbReference>
<dbReference type="Gene3D" id="2.60.120.260">
    <property type="entry name" value="Galactose-binding domain-like"/>
    <property type="match status" value="2"/>
</dbReference>
<dbReference type="Pfam" id="PF00008">
    <property type="entry name" value="EGF"/>
    <property type="match status" value="7"/>
</dbReference>
<keyword evidence="14 21" id="KW-0472">Membrane</keyword>
<dbReference type="InterPro" id="IPR000421">
    <property type="entry name" value="FA58C"/>
</dbReference>
<keyword evidence="12" id="KW-0914">Notch signaling pathway</keyword>
<feature type="domain" description="Sushi" evidence="27">
    <location>
        <begin position="643"/>
        <end position="701"/>
    </location>
</feature>
<dbReference type="SMART" id="SM00231">
    <property type="entry name" value="FA58C"/>
    <property type="match status" value="2"/>
</dbReference>
<dbReference type="InterPro" id="IPR009030">
    <property type="entry name" value="Growth_fac_rcpt_cys_sf"/>
</dbReference>
<dbReference type="GO" id="GO:0007219">
    <property type="term" value="P:Notch signaling pathway"/>
    <property type="evidence" value="ECO:0007669"/>
    <property type="project" value="UniProtKB-KW"/>
</dbReference>
<evidence type="ECO:0000256" key="8">
    <source>
        <dbReference type="ARBA" id="ARBA00022729"/>
    </source>
</evidence>
<organism evidence="28 29">
    <name type="scientific">Amphibalanus amphitrite</name>
    <name type="common">Striped barnacle</name>
    <name type="synonym">Balanus amphitrite</name>
    <dbReference type="NCBI Taxonomy" id="1232801"/>
    <lineage>
        <taxon>Eukaryota</taxon>
        <taxon>Metazoa</taxon>
        <taxon>Ecdysozoa</taxon>
        <taxon>Arthropoda</taxon>
        <taxon>Crustacea</taxon>
        <taxon>Multicrustacea</taxon>
        <taxon>Cirripedia</taxon>
        <taxon>Thoracica</taxon>
        <taxon>Thoracicalcarea</taxon>
        <taxon>Balanomorpha</taxon>
        <taxon>Balanoidea</taxon>
        <taxon>Balanidae</taxon>
        <taxon>Amphibalaninae</taxon>
        <taxon>Amphibalanus</taxon>
    </lineage>
</organism>
<feature type="disulfide bond" evidence="18">
    <location>
        <begin position="2259"/>
        <end position="2268"/>
    </location>
</feature>
<dbReference type="PANTHER" id="PTHR12916:SF4">
    <property type="entry name" value="UNINFLATABLE, ISOFORM C"/>
    <property type="match status" value="1"/>
</dbReference>
<dbReference type="PANTHER" id="PTHR12916">
    <property type="entry name" value="CYTOCHROME C OXIDASE POLYPEPTIDE VIC-2"/>
    <property type="match status" value="1"/>
</dbReference>
<evidence type="ECO:0000256" key="12">
    <source>
        <dbReference type="ARBA" id="ARBA00022976"/>
    </source>
</evidence>
<dbReference type="PROSITE" id="PS50825">
    <property type="entry name" value="HYR"/>
    <property type="match status" value="3"/>
</dbReference>
<dbReference type="CDD" id="cd00033">
    <property type="entry name" value="CCP"/>
    <property type="match status" value="4"/>
</dbReference>
<feature type="domain" description="EGF-like" evidence="24">
    <location>
        <begin position="2231"/>
        <end position="2269"/>
    </location>
</feature>
<dbReference type="Pfam" id="PF00431">
    <property type="entry name" value="CUB"/>
    <property type="match status" value="3"/>
</dbReference>
<dbReference type="FunFam" id="2.10.25.10:FF:000472">
    <property type="entry name" value="Uncharacterized protein, isoform A"/>
    <property type="match status" value="2"/>
</dbReference>
<keyword evidence="9" id="KW-0677">Repeat</keyword>
<dbReference type="PROSITE" id="PS50026">
    <property type="entry name" value="EGF_3"/>
    <property type="match status" value="15"/>
</dbReference>
<dbReference type="SUPFAM" id="SSF57184">
    <property type="entry name" value="Growth factor receptor domain"/>
    <property type="match status" value="4"/>
</dbReference>
<feature type="domain" description="EGF-like" evidence="24">
    <location>
        <begin position="1954"/>
        <end position="1990"/>
    </location>
</feature>
<evidence type="ECO:0000256" key="9">
    <source>
        <dbReference type="ARBA" id="ARBA00022737"/>
    </source>
</evidence>
<feature type="domain" description="Sushi" evidence="27">
    <location>
        <begin position="3190"/>
        <end position="3260"/>
    </location>
</feature>
<reference evidence="28 29" key="1">
    <citation type="submission" date="2019-07" db="EMBL/GenBank/DDBJ databases">
        <title>Draft genome assembly of a fouling barnacle, Amphibalanus amphitrite (Darwin, 1854): The first reference genome for Thecostraca.</title>
        <authorList>
            <person name="Kim W."/>
        </authorList>
    </citation>
    <scope>NUCLEOTIDE SEQUENCE [LARGE SCALE GENOMIC DNA]</scope>
    <source>
        <strain evidence="28">SNU_AA5</strain>
        <tissue evidence="28">Soma without cirri and trophi</tissue>
    </source>
</reference>
<dbReference type="GO" id="GO:0048666">
    <property type="term" value="P:neuron development"/>
    <property type="evidence" value="ECO:0007669"/>
    <property type="project" value="UniProtKB-ARBA"/>
</dbReference>
<evidence type="ECO:0000256" key="6">
    <source>
        <dbReference type="ARBA" id="ARBA00022659"/>
    </source>
</evidence>
<feature type="domain" description="EGF-like" evidence="24">
    <location>
        <begin position="2271"/>
        <end position="2307"/>
    </location>
</feature>
<dbReference type="Pfam" id="PF00084">
    <property type="entry name" value="Sushi"/>
    <property type="match status" value="5"/>
</dbReference>
<feature type="domain" description="EGF-like" evidence="24">
    <location>
        <begin position="2155"/>
        <end position="2191"/>
    </location>
</feature>
<evidence type="ECO:0000256" key="5">
    <source>
        <dbReference type="ARBA" id="ARBA00022536"/>
    </source>
</evidence>
<dbReference type="Pfam" id="PF07645">
    <property type="entry name" value="EGF_CA"/>
    <property type="match status" value="2"/>
</dbReference>
<dbReference type="FunFam" id="2.10.25.10:FF:000053">
    <property type="entry name" value="Slit guidance ligand 2"/>
    <property type="match status" value="1"/>
</dbReference>
<dbReference type="InterPro" id="IPR013032">
    <property type="entry name" value="EGF-like_CS"/>
</dbReference>
<dbReference type="InterPro" id="IPR011641">
    <property type="entry name" value="Tyr-kin_ephrin_A/B_rcpt-like"/>
</dbReference>
<feature type="domain" description="EGF-like" evidence="24">
    <location>
        <begin position="2039"/>
        <end position="2078"/>
    </location>
</feature>
<feature type="compositionally biased region" description="Basic and acidic residues" evidence="20">
    <location>
        <begin position="4002"/>
        <end position="4018"/>
    </location>
</feature>
<feature type="domain" description="Sushi" evidence="27">
    <location>
        <begin position="959"/>
        <end position="1018"/>
    </location>
</feature>
<dbReference type="InterPro" id="IPR001881">
    <property type="entry name" value="EGF-like_Ca-bd_dom"/>
</dbReference>
<keyword evidence="15 18" id="KW-1015">Disulfide bond</keyword>
<evidence type="ECO:0000313" key="28">
    <source>
        <dbReference type="EMBL" id="KAF0308395.1"/>
    </source>
</evidence>
<feature type="domain" description="HYR" evidence="26">
    <location>
        <begin position="1380"/>
        <end position="1475"/>
    </location>
</feature>
<proteinExistence type="predicted"/>
<feature type="disulfide bond" evidence="18">
    <location>
        <begin position="2181"/>
        <end position="2190"/>
    </location>
</feature>
<feature type="domain" description="F5/8 type C" evidence="23">
    <location>
        <begin position="1214"/>
        <end position="1361"/>
    </location>
</feature>
<keyword evidence="3" id="KW-0217">Developmental protein</keyword>
<dbReference type="Gene3D" id="2.60.120.200">
    <property type="match status" value="1"/>
</dbReference>
<dbReference type="Gene3D" id="3.40.50.12100">
    <property type="entry name" value="Stimulator of interferon genes protein"/>
    <property type="match status" value="2"/>
</dbReference>
<feature type="disulfide bond" evidence="18">
    <location>
        <begin position="2122"/>
        <end position="2132"/>
    </location>
</feature>
<feature type="domain" description="Sushi" evidence="27">
    <location>
        <begin position="521"/>
        <end position="581"/>
    </location>
</feature>
<feature type="region of interest" description="Disordered" evidence="20">
    <location>
        <begin position="3997"/>
        <end position="4018"/>
    </location>
</feature>
<dbReference type="PROSITE" id="PS50041">
    <property type="entry name" value="C_TYPE_LECTIN_2"/>
    <property type="match status" value="1"/>
</dbReference>
<feature type="domain" description="CUB" evidence="22">
    <location>
        <begin position="222"/>
        <end position="333"/>
    </location>
</feature>
<keyword evidence="4" id="KW-0964">Secreted</keyword>
<feature type="disulfide bond" evidence="18">
    <location>
        <begin position="2449"/>
        <end position="2458"/>
    </location>
</feature>
<evidence type="ECO:0000259" key="25">
    <source>
        <dbReference type="PROSITE" id="PS50041"/>
    </source>
</evidence>
<dbReference type="Gene3D" id="2.10.25.10">
    <property type="entry name" value="Laminin"/>
    <property type="match status" value="16"/>
</dbReference>
<feature type="disulfide bond" evidence="19">
    <location>
        <begin position="613"/>
        <end position="640"/>
    </location>
</feature>
<dbReference type="PROSITE" id="PS01180">
    <property type="entry name" value="CUB"/>
    <property type="match status" value="3"/>
</dbReference>
<evidence type="ECO:0000256" key="7">
    <source>
        <dbReference type="ARBA" id="ARBA00022692"/>
    </source>
</evidence>
<feature type="domain" description="HYR" evidence="26">
    <location>
        <begin position="2699"/>
        <end position="2781"/>
    </location>
</feature>
<keyword evidence="16" id="KW-0325">Glycoprotein</keyword>
<dbReference type="Pfam" id="PF12661">
    <property type="entry name" value="hEGF"/>
    <property type="match status" value="4"/>
</dbReference>
<dbReference type="GO" id="GO:0042063">
    <property type="term" value="P:gliogenesis"/>
    <property type="evidence" value="ECO:0007669"/>
    <property type="project" value="UniProtKB-ARBA"/>
</dbReference>
<keyword evidence="6 19" id="KW-0768">Sushi</keyword>
<keyword evidence="11" id="KW-0832">Ubl conjugation</keyword>
<feature type="domain" description="HYR" evidence="26">
    <location>
        <begin position="1476"/>
        <end position="1562"/>
    </location>
</feature>
<evidence type="ECO:0000256" key="4">
    <source>
        <dbReference type="ARBA" id="ARBA00022525"/>
    </source>
</evidence>
<dbReference type="FunFam" id="2.10.25.10:FF:000434">
    <property type="entry name" value="Predicted protein"/>
    <property type="match status" value="1"/>
</dbReference>
<evidence type="ECO:0000256" key="15">
    <source>
        <dbReference type="ARBA" id="ARBA00023157"/>
    </source>
</evidence>
<dbReference type="InterPro" id="IPR035976">
    <property type="entry name" value="Sushi/SCR/CCP_sf"/>
</dbReference>
<feature type="domain" description="EGF-like" evidence="24">
    <location>
        <begin position="2193"/>
        <end position="2229"/>
    </location>
</feature>
<feature type="domain" description="Sushi" evidence="27">
    <location>
        <begin position="459"/>
        <end position="520"/>
    </location>
</feature>
<dbReference type="InterPro" id="IPR001304">
    <property type="entry name" value="C-type_lectin-like"/>
</dbReference>
<dbReference type="InterPro" id="IPR018097">
    <property type="entry name" value="EGF_Ca-bd_CS"/>
</dbReference>
<dbReference type="PROSITE" id="PS01187">
    <property type="entry name" value="EGF_CA"/>
    <property type="match status" value="5"/>
</dbReference>
<feature type="disulfide bond" evidence="19">
    <location>
        <begin position="989"/>
        <end position="1016"/>
    </location>
</feature>
<dbReference type="InterPro" id="IPR055432">
    <property type="entry name" value="STING_LBD"/>
</dbReference>
<evidence type="ECO:0000256" key="1">
    <source>
        <dbReference type="ARBA" id="ARBA00004479"/>
    </source>
</evidence>
<dbReference type="GO" id="GO:0000902">
    <property type="term" value="P:cell morphogenesis"/>
    <property type="evidence" value="ECO:0007669"/>
    <property type="project" value="UniProtKB-ARBA"/>
</dbReference>
<dbReference type="Pfam" id="PF07699">
    <property type="entry name" value="Ephrin_rec_like"/>
    <property type="match status" value="7"/>
</dbReference>
<keyword evidence="7 21" id="KW-0812">Transmembrane</keyword>
<feature type="disulfide bond" evidence="19">
    <location>
        <begin position="584"/>
        <end position="627"/>
    </location>
</feature>
<feature type="domain" description="CUB" evidence="22">
    <location>
        <begin position="97"/>
        <end position="218"/>
    </location>
</feature>
<dbReference type="InterPro" id="IPR000742">
    <property type="entry name" value="EGF"/>
</dbReference>
<dbReference type="SUPFAM" id="SSF57196">
    <property type="entry name" value="EGF/Laminin"/>
    <property type="match status" value="11"/>
</dbReference>
<dbReference type="SUPFAM" id="SSF49854">
    <property type="entry name" value="Spermadhesin, CUB domain"/>
    <property type="match status" value="3"/>
</dbReference>
<dbReference type="Gene3D" id="2.10.50.10">
    <property type="entry name" value="Tumor Necrosis Factor Receptor, subunit A, domain 2"/>
    <property type="match status" value="4"/>
</dbReference>
<keyword evidence="5 18" id="KW-0245">EGF-like domain</keyword>
<feature type="disulfide bond" evidence="18">
    <location>
        <begin position="2411"/>
        <end position="2420"/>
    </location>
</feature>